<organism evidence="2 3">
    <name type="scientific">Streblomastix strix</name>
    <dbReference type="NCBI Taxonomy" id="222440"/>
    <lineage>
        <taxon>Eukaryota</taxon>
        <taxon>Metamonada</taxon>
        <taxon>Preaxostyla</taxon>
        <taxon>Oxymonadida</taxon>
        <taxon>Streblomastigidae</taxon>
        <taxon>Streblomastix</taxon>
    </lineage>
</organism>
<dbReference type="Proteomes" id="UP000324800">
    <property type="component" value="Unassembled WGS sequence"/>
</dbReference>
<feature type="non-terminal residue" evidence="2">
    <location>
        <position position="128"/>
    </location>
</feature>
<reference evidence="2 3" key="1">
    <citation type="submission" date="2019-03" db="EMBL/GenBank/DDBJ databases">
        <title>Single cell metagenomics reveals metabolic interactions within the superorganism composed of flagellate Streblomastix strix and complex community of Bacteroidetes bacteria on its surface.</title>
        <authorList>
            <person name="Treitli S.C."/>
            <person name="Kolisko M."/>
            <person name="Husnik F."/>
            <person name="Keeling P."/>
            <person name="Hampl V."/>
        </authorList>
    </citation>
    <scope>NUCLEOTIDE SEQUENCE [LARGE SCALE GENOMIC DNA]</scope>
    <source>
        <strain evidence="2">ST1C</strain>
    </source>
</reference>
<gene>
    <name evidence="2" type="ORF">EZS28_056571</name>
</gene>
<proteinExistence type="predicted"/>
<evidence type="ECO:0000313" key="3">
    <source>
        <dbReference type="Proteomes" id="UP000324800"/>
    </source>
</evidence>
<protein>
    <submittedName>
        <fullName evidence="2">Uncharacterized protein</fullName>
    </submittedName>
</protein>
<sequence>MKRNSKKGEQLKKKQRKRRNMRDDEDSIDSEHSNDDDIKFESDDCSLSGYDQYEEYLGWSDFEIENEEEIENENEIVKEKEIIKEKQKENEDQNIKDKEIFEKAYGNETVASRRERRVQKEKPVRYRK</sequence>
<feature type="compositionally biased region" description="Basic and acidic residues" evidence="1">
    <location>
        <begin position="1"/>
        <end position="12"/>
    </location>
</feature>
<evidence type="ECO:0000313" key="2">
    <source>
        <dbReference type="EMBL" id="KAA6309110.1"/>
    </source>
</evidence>
<accession>A0A5J4PJR5</accession>
<name>A0A5J4PJR5_9EUKA</name>
<dbReference type="AlphaFoldDB" id="A0A5J4PJR5"/>
<evidence type="ECO:0000256" key="1">
    <source>
        <dbReference type="SAM" id="MobiDB-lite"/>
    </source>
</evidence>
<feature type="region of interest" description="Disordered" evidence="1">
    <location>
        <begin position="1"/>
        <end position="44"/>
    </location>
</feature>
<dbReference type="EMBL" id="SNRW01050469">
    <property type="protein sequence ID" value="KAA6309110.1"/>
    <property type="molecule type" value="Genomic_DNA"/>
</dbReference>
<feature type="compositionally biased region" description="Basic and acidic residues" evidence="1">
    <location>
        <begin position="29"/>
        <end position="42"/>
    </location>
</feature>
<comment type="caution">
    <text evidence="2">The sequence shown here is derived from an EMBL/GenBank/DDBJ whole genome shotgun (WGS) entry which is preliminary data.</text>
</comment>